<dbReference type="CDD" id="cd07017">
    <property type="entry name" value="S14_ClpP_2"/>
    <property type="match status" value="1"/>
</dbReference>
<evidence type="ECO:0000256" key="9">
    <source>
        <dbReference type="RuleBase" id="RU000549"/>
    </source>
</evidence>
<dbReference type="SUPFAM" id="SSF52096">
    <property type="entry name" value="ClpP/crotonase"/>
    <property type="match status" value="1"/>
</dbReference>
<evidence type="ECO:0000256" key="11">
    <source>
        <dbReference type="RuleBase" id="RU003567"/>
    </source>
</evidence>
<evidence type="ECO:0000313" key="13">
    <source>
        <dbReference type="Proteomes" id="UP001521209"/>
    </source>
</evidence>
<sequence>MNNLVPMVVEQTARGERAYDIFSRLLKERIIFLTGPVFDQVASLISAQLLFLESENPSKDIAFYINSPGGVVSAGLAIYDTMQYIRSPVTTVCIGQAASMGSLLLAAGEKGKRFALPNARIMVHQPSGGAQGQAADIEIQAREILTLRRRLNDIYVTHTGQTLEDIERALERDRFMSAEEAKVFGLVDEVVTRNPIRSDSTVKEISPAKSGG</sequence>
<reference evidence="12 13" key="1">
    <citation type="submission" date="2022-01" db="EMBL/GenBank/DDBJ databases">
        <authorList>
            <person name="Won M."/>
            <person name="Kim S.-J."/>
            <person name="Kwon S.-W."/>
        </authorList>
    </citation>
    <scope>NUCLEOTIDE SEQUENCE [LARGE SCALE GENOMIC DNA]</scope>
    <source>
        <strain evidence="12 13">KCTC 23505</strain>
    </source>
</reference>
<comment type="subcellular location">
    <subcellularLocation>
        <location evidence="6">Cytoplasm</location>
    </subcellularLocation>
</comment>
<dbReference type="NCBIfam" id="TIGR00493">
    <property type="entry name" value="clpP"/>
    <property type="match status" value="1"/>
</dbReference>
<accession>A0ABS9DWC1</accession>
<dbReference type="NCBIfam" id="NF001368">
    <property type="entry name" value="PRK00277.1"/>
    <property type="match status" value="1"/>
</dbReference>
<dbReference type="InterPro" id="IPR018215">
    <property type="entry name" value="ClpP_Ser_AS"/>
</dbReference>
<gene>
    <name evidence="6 12" type="primary">clpP</name>
    <name evidence="12" type="ORF">L2A60_10180</name>
</gene>
<name>A0ABS9DWC1_9PROT</name>
<evidence type="ECO:0000313" key="12">
    <source>
        <dbReference type="EMBL" id="MCF3947046.1"/>
    </source>
</evidence>
<feature type="active site" evidence="7">
    <location>
        <position position="99"/>
    </location>
</feature>
<keyword evidence="6" id="KW-0963">Cytoplasm</keyword>
<dbReference type="PRINTS" id="PR00127">
    <property type="entry name" value="CLPPROTEASEP"/>
</dbReference>
<evidence type="ECO:0000256" key="10">
    <source>
        <dbReference type="RuleBase" id="RU000550"/>
    </source>
</evidence>
<proteinExistence type="inferred from homology"/>
<dbReference type="PANTHER" id="PTHR10381">
    <property type="entry name" value="ATP-DEPENDENT CLP PROTEASE PROTEOLYTIC SUBUNIT"/>
    <property type="match status" value="1"/>
</dbReference>
<comment type="caution">
    <text evidence="12">The sequence shown here is derived from an EMBL/GenBank/DDBJ whole genome shotgun (WGS) entry which is preliminary data.</text>
</comment>
<dbReference type="NCBIfam" id="NF009205">
    <property type="entry name" value="PRK12553.1"/>
    <property type="match status" value="1"/>
</dbReference>
<dbReference type="InterPro" id="IPR023562">
    <property type="entry name" value="ClpP/TepA"/>
</dbReference>
<comment type="catalytic activity">
    <reaction evidence="5 6 8">
        <text>Hydrolysis of proteins to small peptides in the presence of ATP and magnesium. alpha-casein is the usual test substrate. In the absence of ATP, only oligopeptides shorter than five residues are hydrolyzed (such as succinyl-Leu-Tyr-|-NHMec, and Leu-Tyr-Leu-|-Tyr-Trp, in which cleavage of the -Tyr-|-Leu- and -Tyr-|-Trp bonds also occurs).</text>
        <dbReference type="EC" id="3.4.21.92"/>
    </reaction>
</comment>
<evidence type="ECO:0000256" key="2">
    <source>
        <dbReference type="ARBA" id="ARBA00022670"/>
    </source>
</evidence>
<evidence type="ECO:0000256" key="3">
    <source>
        <dbReference type="ARBA" id="ARBA00022801"/>
    </source>
</evidence>
<keyword evidence="4 6" id="KW-0720">Serine protease</keyword>
<dbReference type="GO" id="GO:0004252">
    <property type="term" value="F:serine-type endopeptidase activity"/>
    <property type="evidence" value="ECO:0007669"/>
    <property type="project" value="UniProtKB-EC"/>
</dbReference>
<comment type="subunit">
    <text evidence="6">Fourteen ClpP subunits assemble into 2 heptameric rings which stack back to back to give a disk-like structure with a central cavity, resembling the structure of eukaryotic proteasomes.</text>
</comment>
<evidence type="ECO:0000256" key="7">
    <source>
        <dbReference type="PROSITE-ProRule" id="PRU10085"/>
    </source>
</evidence>
<evidence type="ECO:0000256" key="6">
    <source>
        <dbReference type="HAMAP-Rule" id="MF_00444"/>
    </source>
</evidence>
<evidence type="ECO:0000256" key="5">
    <source>
        <dbReference type="ARBA" id="ARBA00034021"/>
    </source>
</evidence>
<dbReference type="PANTHER" id="PTHR10381:SF11">
    <property type="entry name" value="ATP-DEPENDENT CLP PROTEASE PROTEOLYTIC SUBUNIT, MITOCHONDRIAL"/>
    <property type="match status" value="1"/>
</dbReference>
<dbReference type="EMBL" id="JAKGBZ010000017">
    <property type="protein sequence ID" value="MCF3947046.1"/>
    <property type="molecule type" value="Genomic_DNA"/>
</dbReference>
<dbReference type="EC" id="3.4.21.92" evidence="6 9"/>
<evidence type="ECO:0000256" key="8">
    <source>
        <dbReference type="PROSITE-ProRule" id="PRU10086"/>
    </source>
</evidence>
<feature type="active site" evidence="6 8">
    <location>
        <position position="124"/>
    </location>
</feature>
<organism evidence="12 13">
    <name type="scientific">Acidiphilium iwatense</name>
    <dbReference type="NCBI Taxonomy" id="768198"/>
    <lineage>
        <taxon>Bacteria</taxon>
        <taxon>Pseudomonadati</taxon>
        <taxon>Pseudomonadota</taxon>
        <taxon>Alphaproteobacteria</taxon>
        <taxon>Acetobacterales</taxon>
        <taxon>Acidocellaceae</taxon>
        <taxon>Acidiphilium</taxon>
    </lineage>
</organism>
<dbReference type="Proteomes" id="UP001521209">
    <property type="component" value="Unassembled WGS sequence"/>
</dbReference>
<protein>
    <recommendedName>
        <fullName evidence="6 11">ATP-dependent Clp protease proteolytic subunit</fullName>
        <ecNumber evidence="6 9">3.4.21.92</ecNumber>
    </recommendedName>
    <alternativeName>
        <fullName evidence="6">Endopeptidase Clp</fullName>
    </alternativeName>
</protein>
<comment type="function">
    <text evidence="6 10">Cleaves peptides in various proteins in a process that requires ATP hydrolysis. Has a chymotrypsin-like activity. Plays a major role in the degradation of misfolded proteins.</text>
</comment>
<dbReference type="InterPro" id="IPR029045">
    <property type="entry name" value="ClpP/crotonase-like_dom_sf"/>
</dbReference>
<evidence type="ECO:0000256" key="1">
    <source>
        <dbReference type="ARBA" id="ARBA00007039"/>
    </source>
</evidence>
<dbReference type="InterPro" id="IPR033135">
    <property type="entry name" value="ClpP_His_AS"/>
</dbReference>
<dbReference type="Pfam" id="PF00574">
    <property type="entry name" value="CLP_protease"/>
    <property type="match status" value="1"/>
</dbReference>
<dbReference type="HAMAP" id="MF_00444">
    <property type="entry name" value="ClpP"/>
    <property type="match status" value="1"/>
</dbReference>
<evidence type="ECO:0000256" key="4">
    <source>
        <dbReference type="ARBA" id="ARBA00022825"/>
    </source>
</evidence>
<comment type="similarity">
    <text evidence="1 6 11">Belongs to the peptidase S14 family.</text>
</comment>
<keyword evidence="3 6" id="KW-0378">Hydrolase</keyword>
<dbReference type="PROSITE" id="PS00382">
    <property type="entry name" value="CLP_PROTEASE_HIS"/>
    <property type="match status" value="1"/>
</dbReference>
<keyword evidence="2 6" id="KW-0645">Protease</keyword>
<dbReference type="PROSITE" id="PS00381">
    <property type="entry name" value="CLP_PROTEASE_SER"/>
    <property type="match status" value="1"/>
</dbReference>
<feature type="active site" description="Nucleophile" evidence="6">
    <location>
        <position position="99"/>
    </location>
</feature>
<dbReference type="Gene3D" id="3.90.226.10">
    <property type="entry name" value="2-enoyl-CoA Hydratase, Chain A, domain 1"/>
    <property type="match status" value="1"/>
</dbReference>
<keyword evidence="13" id="KW-1185">Reference proteome</keyword>
<dbReference type="InterPro" id="IPR001907">
    <property type="entry name" value="ClpP"/>
</dbReference>